<evidence type="ECO:0000313" key="3">
    <source>
        <dbReference type="Proteomes" id="UP000030655"/>
    </source>
</evidence>
<keyword evidence="1" id="KW-0812">Transmembrane</keyword>
<evidence type="ECO:0000313" key="2">
    <source>
        <dbReference type="EMBL" id="KCZ80033.1"/>
    </source>
</evidence>
<dbReference type="OrthoDB" id="2192177at2759"/>
<keyword evidence="1" id="KW-0472">Membrane</keyword>
<accession>A0A059EYD4</accession>
<proteinExistence type="predicted"/>
<reference evidence="3" key="1">
    <citation type="submission" date="2013-02" db="EMBL/GenBank/DDBJ databases">
        <authorList>
            <consortium name="The Broad Institute Genome Sequencing Platform"/>
            <person name="Cuomo C."/>
            <person name="Becnel J."/>
            <person name="Sanscrainte N."/>
            <person name="Walker B."/>
            <person name="Young S.K."/>
            <person name="Zeng Q."/>
            <person name="Gargeya S."/>
            <person name="Fitzgerald M."/>
            <person name="Haas B."/>
            <person name="Abouelleil A."/>
            <person name="Alvarado L."/>
            <person name="Arachchi H.M."/>
            <person name="Berlin A.M."/>
            <person name="Chapman S.B."/>
            <person name="Dewar J."/>
            <person name="Goldberg J."/>
            <person name="Griggs A."/>
            <person name="Gujja S."/>
            <person name="Hansen M."/>
            <person name="Howarth C."/>
            <person name="Imamovic A."/>
            <person name="Larimer J."/>
            <person name="McCowan C."/>
            <person name="Murphy C."/>
            <person name="Neiman D."/>
            <person name="Pearson M."/>
            <person name="Priest M."/>
            <person name="Roberts A."/>
            <person name="Saif S."/>
            <person name="Shea T."/>
            <person name="Sisk P."/>
            <person name="Sykes S."/>
            <person name="Wortman J."/>
            <person name="Nusbaum C."/>
            <person name="Birren B."/>
        </authorList>
    </citation>
    <scope>NUCLEOTIDE SEQUENCE [LARGE SCALE GENOMIC DNA]</scope>
    <source>
        <strain evidence="3">PRA339</strain>
    </source>
</reference>
<keyword evidence="1" id="KW-1133">Transmembrane helix</keyword>
<dbReference type="AlphaFoldDB" id="A0A059EYD4"/>
<protein>
    <submittedName>
        <fullName evidence="2">Uncharacterized protein</fullName>
    </submittedName>
</protein>
<organism evidence="2 3">
    <name type="scientific">Anncaliia algerae PRA339</name>
    <dbReference type="NCBI Taxonomy" id="1288291"/>
    <lineage>
        <taxon>Eukaryota</taxon>
        <taxon>Fungi</taxon>
        <taxon>Fungi incertae sedis</taxon>
        <taxon>Microsporidia</taxon>
        <taxon>Tubulinosematoidea</taxon>
        <taxon>Tubulinosematidae</taxon>
        <taxon>Anncaliia</taxon>
    </lineage>
</organism>
<keyword evidence="3" id="KW-1185">Reference proteome</keyword>
<dbReference type="HOGENOM" id="CLU_1540530_0_0_1"/>
<reference evidence="2 3" key="2">
    <citation type="submission" date="2014-03" db="EMBL/GenBank/DDBJ databases">
        <title>The Genome Sequence of Anncaliia algerae insect isolate PRA339.</title>
        <authorList>
            <consortium name="The Broad Institute Genome Sequencing Platform"/>
            <consortium name="The Broad Institute Genome Sequencing Center for Infectious Disease"/>
            <person name="Cuomo C."/>
            <person name="Becnel J."/>
            <person name="Sanscrainte N."/>
            <person name="Walker B."/>
            <person name="Young S.K."/>
            <person name="Zeng Q."/>
            <person name="Gargeya S."/>
            <person name="Fitzgerald M."/>
            <person name="Haas B."/>
            <person name="Abouelleil A."/>
            <person name="Alvarado L."/>
            <person name="Arachchi H.M."/>
            <person name="Berlin A.M."/>
            <person name="Chapman S.B."/>
            <person name="Dewar J."/>
            <person name="Goldberg J."/>
            <person name="Griggs A."/>
            <person name="Gujja S."/>
            <person name="Hansen M."/>
            <person name="Howarth C."/>
            <person name="Imamovic A."/>
            <person name="Larimer J."/>
            <person name="McCowan C."/>
            <person name="Murphy C."/>
            <person name="Neiman D."/>
            <person name="Pearson M."/>
            <person name="Priest M."/>
            <person name="Roberts A."/>
            <person name="Saif S."/>
            <person name="Shea T."/>
            <person name="Sisk P."/>
            <person name="Sykes S."/>
            <person name="Wortman J."/>
            <person name="Nusbaum C."/>
            <person name="Birren B."/>
        </authorList>
    </citation>
    <scope>NUCLEOTIDE SEQUENCE [LARGE SCALE GENOMIC DNA]</scope>
    <source>
        <strain evidence="2 3">PRA339</strain>
    </source>
</reference>
<name>A0A059EYD4_9MICR</name>
<dbReference type="EMBL" id="KK365208">
    <property type="protein sequence ID" value="KCZ80033.1"/>
    <property type="molecule type" value="Genomic_DNA"/>
</dbReference>
<feature type="transmembrane region" description="Helical" evidence="1">
    <location>
        <begin position="144"/>
        <end position="164"/>
    </location>
</feature>
<gene>
    <name evidence="2" type="ORF">H312_02551</name>
</gene>
<sequence length="167" mass="19932">MYDNQYFNHLLDETLYLIENQEKTPDNIENQEEIEANILTLKFMITFVTEEELKNKLIDKLKGVFKNMSFDFKVKEEEKENSTLMYALEDELKMYSSALKNRAKTFKEKVEEDKSVVETTNNIIEKQVIKTDENISNMKKIEGVSLYTVFVFSFLLFFVFYFIINYL</sequence>
<dbReference type="Proteomes" id="UP000030655">
    <property type="component" value="Unassembled WGS sequence"/>
</dbReference>
<evidence type="ECO:0000256" key="1">
    <source>
        <dbReference type="SAM" id="Phobius"/>
    </source>
</evidence>
<dbReference type="VEuPathDB" id="MicrosporidiaDB:H312_02551"/>